<evidence type="ECO:0000256" key="1">
    <source>
        <dbReference type="ARBA" id="ARBA00022737"/>
    </source>
</evidence>
<evidence type="ECO:0000256" key="3">
    <source>
        <dbReference type="PROSITE-ProRule" id="PRU00339"/>
    </source>
</evidence>
<evidence type="ECO:0000256" key="2">
    <source>
        <dbReference type="ARBA" id="ARBA00022803"/>
    </source>
</evidence>
<dbReference type="PROSITE" id="PS50293">
    <property type="entry name" value="TPR_REGION"/>
    <property type="match status" value="1"/>
</dbReference>
<gene>
    <name evidence="5" type="ORF">ACFSKQ_07060</name>
</gene>
<dbReference type="Pfam" id="PF13432">
    <property type="entry name" value="TPR_16"/>
    <property type="match status" value="1"/>
</dbReference>
<reference evidence="6" key="1">
    <citation type="journal article" date="2019" name="Int. J. Syst. Evol. Microbiol.">
        <title>The Global Catalogue of Microorganisms (GCM) 10K type strain sequencing project: providing services to taxonomists for standard genome sequencing and annotation.</title>
        <authorList>
            <consortium name="The Broad Institute Genomics Platform"/>
            <consortium name="The Broad Institute Genome Sequencing Center for Infectious Disease"/>
            <person name="Wu L."/>
            <person name="Ma J."/>
        </authorList>
    </citation>
    <scope>NUCLEOTIDE SEQUENCE [LARGE SCALE GENOMIC DNA]</scope>
    <source>
        <strain evidence="6">ZS-35-S2</strain>
    </source>
</reference>
<feature type="repeat" description="TPR" evidence="3">
    <location>
        <begin position="476"/>
        <end position="509"/>
    </location>
</feature>
<accession>A0ABW5CIV1</accession>
<keyword evidence="6" id="KW-1185">Reference proteome</keyword>
<organism evidence="5 6">
    <name type="scientific">Aureimonas populi</name>
    <dbReference type="NCBI Taxonomy" id="1701758"/>
    <lineage>
        <taxon>Bacteria</taxon>
        <taxon>Pseudomonadati</taxon>
        <taxon>Pseudomonadota</taxon>
        <taxon>Alphaproteobacteria</taxon>
        <taxon>Hyphomicrobiales</taxon>
        <taxon>Aurantimonadaceae</taxon>
        <taxon>Aureimonas</taxon>
    </lineage>
</organism>
<dbReference type="PANTHER" id="PTHR45586">
    <property type="entry name" value="TPR REPEAT-CONTAINING PROTEIN PA4667"/>
    <property type="match status" value="1"/>
</dbReference>
<dbReference type="PANTHER" id="PTHR45586:SF1">
    <property type="entry name" value="LIPOPOLYSACCHARIDE ASSEMBLY PROTEIN B"/>
    <property type="match status" value="1"/>
</dbReference>
<dbReference type="Pfam" id="PF00515">
    <property type="entry name" value="TPR_1"/>
    <property type="match status" value="1"/>
</dbReference>
<dbReference type="SUPFAM" id="SSF81901">
    <property type="entry name" value="HCP-like"/>
    <property type="match status" value="1"/>
</dbReference>
<dbReference type="InterPro" id="IPR011990">
    <property type="entry name" value="TPR-like_helical_dom_sf"/>
</dbReference>
<dbReference type="PROSITE" id="PS50005">
    <property type="entry name" value="TPR"/>
    <property type="match status" value="3"/>
</dbReference>
<feature type="region of interest" description="Disordered" evidence="4">
    <location>
        <begin position="1"/>
        <end position="22"/>
    </location>
</feature>
<keyword evidence="1" id="KW-0677">Repeat</keyword>
<feature type="region of interest" description="Disordered" evidence="4">
    <location>
        <begin position="558"/>
        <end position="591"/>
    </location>
</feature>
<dbReference type="Pfam" id="PF13414">
    <property type="entry name" value="TPR_11"/>
    <property type="match status" value="1"/>
</dbReference>
<dbReference type="InterPro" id="IPR051012">
    <property type="entry name" value="CellSynth/LPSAsmb/PSIAsmb"/>
</dbReference>
<keyword evidence="2 3" id="KW-0802">TPR repeat</keyword>
<feature type="repeat" description="TPR" evidence="3">
    <location>
        <begin position="407"/>
        <end position="440"/>
    </location>
</feature>
<feature type="repeat" description="TPR" evidence="3">
    <location>
        <begin position="369"/>
        <end position="402"/>
    </location>
</feature>
<evidence type="ECO:0000313" key="6">
    <source>
        <dbReference type="Proteomes" id="UP001597371"/>
    </source>
</evidence>
<name>A0ABW5CIV1_9HYPH</name>
<evidence type="ECO:0000256" key="4">
    <source>
        <dbReference type="SAM" id="MobiDB-lite"/>
    </source>
</evidence>
<proteinExistence type="predicted"/>
<dbReference type="Gene3D" id="1.25.40.10">
    <property type="entry name" value="Tetratricopeptide repeat domain"/>
    <property type="match status" value="2"/>
</dbReference>
<comment type="caution">
    <text evidence="5">The sequence shown here is derived from an EMBL/GenBank/DDBJ whole genome shotgun (WGS) entry which is preliminary data.</text>
</comment>
<dbReference type="EMBL" id="JBHUIJ010000006">
    <property type="protein sequence ID" value="MFD2237224.1"/>
    <property type="molecule type" value="Genomic_DNA"/>
</dbReference>
<evidence type="ECO:0000313" key="5">
    <source>
        <dbReference type="EMBL" id="MFD2237224.1"/>
    </source>
</evidence>
<protein>
    <submittedName>
        <fullName evidence="5">Tetratricopeptide repeat protein</fullName>
    </submittedName>
</protein>
<dbReference type="SUPFAM" id="SSF48452">
    <property type="entry name" value="TPR-like"/>
    <property type="match status" value="1"/>
</dbReference>
<dbReference type="InterPro" id="IPR019734">
    <property type="entry name" value="TPR_rpt"/>
</dbReference>
<sequence length="591" mass="64369">MASTAAGAASEPVESAQPARATGDVQSLPGAYLAAKAAQSEGALDVATDYFDLALEFDPDSDLLRQEAMFAFLADGRFDDGVALAAELRDDPDAGKVARIALGLAALRDARAQEAVEQLAISDPSELDSLLVGHLAAWAEAGDGRFDDAIKRVDEINGAPWFAIFNLYQKGLLAELQGEPAEARRVLTLLLDDAASVQTSPDAYLAAAEALARVEARAGDEAAALAAAERGLELAPTYDPLLHLRGQIEAGEEIAPTLASARDGAAEALYILGQAINRGDGQQVALLYFQFAQAVADTSSPKLLTALAGIAERASRIDLAISYYEQIPETSPYRRTAELQMGLDLWYADRKEESLKHLERAVAAYPDDLQAHLALSDVLSASKEYARAAEILERALKIAPEDGANNWNIYYQRGIAYERLKEWDKAEPNFRRALELSPNQPQVLNYLGYSWVDMNRNLEEGLEMIRTAVDLRPNDGYIIDSLGWAYYRLERFEEAVEQLERAVLITPADPTINDHLGDAYWRVGREREARFQWERALRGTPEPEPDVAEKIRAKLADGLGPVGSDVGHENEAPAERAANTPAEQGDASRPN</sequence>
<dbReference type="RefSeq" id="WP_245195517.1">
    <property type="nucleotide sequence ID" value="NZ_CP072611.1"/>
</dbReference>
<dbReference type="SMART" id="SM00028">
    <property type="entry name" value="TPR"/>
    <property type="match status" value="7"/>
</dbReference>
<dbReference type="Proteomes" id="UP001597371">
    <property type="component" value="Unassembled WGS sequence"/>
</dbReference>